<dbReference type="GO" id="GO:0007165">
    <property type="term" value="P:signal transduction"/>
    <property type="evidence" value="ECO:0007669"/>
    <property type="project" value="UniProtKB-KW"/>
</dbReference>
<evidence type="ECO:0000259" key="9">
    <source>
        <dbReference type="PROSITE" id="PS50885"/>
    </source>
</evidence>
<dbReference type="SMART" id="SM00304">
    <property type="entry name" value="HAMP"/>
    <property type="match status" value="3"/>
</dbReference>
<dbReference type="PROSITE" id="PS50885">
    <property type="entry name" value="HAMP"/>
    <property type="match status" value="2"/>
</dbReference>
<keyword evidence="2" id="KW-0488">Methylation</keyword>
<sequence length="848" mass="90266">MSAVPHFLRTFRARLRGLSAFANARLQDVARLSVAAKIKGSLLACGLGLVVVAAMYGWTSLGNERAARTFAVHQQGAGLASTLSAEIAEARRLQTQYALGFDAADRTALLQAQQRLQLTLQRLRALPMDVSSGKALDQLAGHAAAFAEGIAGLNARVDEMGRGEEALSTQLERAAEVLQQAVGSSGRVELALHVQTMRRQESLLLLTGDSAHADRASEEKLPFDLALAGLPDALQQQLRGLMDDYQGALLSYTAARVGLDVEAQLLVETAASIVPALGAFELAQAASLEQARARQQGQARQLGVLFAVTLAMVALVLLGTLLMVLRAVRRPIQDTLQFAQDIAEDRLDSVLRIHNPHDEIGQLAQRLGHMQQQLRMRIERERAVARENARARKALDSASTGLMVMDPDGTVTHANPALLQTLAKAMQEVVGQPAMQLHPALAKVDGSRRCEFDIHHAGTTWQLVTTPIFEDGQSLGEVVEWRSRALEVLLETEVAALVDAAAQGDLGGRIPLDGKQGFVHRLSASINHLLQTFEHNLGDLQALLAALARGDLRVRMDGDVEGVFARMRDDANATVDQLAGIVSRIQHAAGAIGEAAGEISMGSTDLSTRTELQAANLEETAASMHELTDTVSRNAESAGQATVLVQASADVALRGGEAVGQVKQSMDDIAAASRRIADITTLIDGIAFQTNILALNAAVEAARAGEQGRSFAVVAAEVRQLAQRSADAARQIKGLIDDSVAQVGHGTRAVGQAGATMDELQASVQQVAAIMQHIRDASLEQRKGIGQVNQAIVQMDASTQQNAAMVEEATASARAMEVQADLLADAVAVFQLRSHTPPGLRQAMHTST</sequence>
<evidence type="ECO:0000313" key="11">
    <source>
        <dbReference type="Proteomes" id="UP000547058"/>
    </source>
</evidence>
<dbReference type="InterPro" id="IPR032255">
    <property type="entry name" value="HBM"/>
</dbReference>
<keyword evidence="6" id="KW-0472">Membrane</keyword>
<dbReference type="PROSITE" id="PS50112">
    <property type="entry name" value="PAS"/>
    <property type="match status" value="1"/>
</dbReference>
<protein>
    <submittedName>
        <fullName evidence="10">HAMP domain-containing protein</fullName>
    </submittedName>
</protein>
<dbReference type="SUPFAM" id="SSF55785">
    <property type="entry name" value="PYP-like sensor domain (PAS domain)"/>
    <property type="match status" value="1"/>
</dbReference>
<keyword evidence="3 5" id="KW-0807">Transducer</keyword>
<dbReference type="GO" id="GO:0004888">
    <property type="term" value="F:transmembrane signaling receptor activity"/>
    <property type="evidence" value="ECO:0007669"/>
    <property type="project" value="InterPro"/>
</dbReference>
<comment type="similarity">
    <text evidence="4">Belongs to the methyl-accepting chemotaxis (MCP) protein family.</text>
</comment>
<dbReference type="AlphaFoldDB" id="A0A7W3FLE1"/>
<gene>
    <name evidence="10" type="ORF">H4O11_05990</name>
</gene>
<dbReference type="CDD" id="cd06225">
    <property type="entry name" value="HAMP"/>
    <property type="match status" value="1"/>
</dbReference>
<dbReference type="EMBL" id="JACGXS010000002">
    <property type="protein sequence ID" value="MBA8681357.1"/>
    <property type="molecule type" value="Genomic_DNA"/>
</dbReference>
<dbReference type="InterPro" id="IPR004090">
    <property type="entry name" value="Chemotax_Me-accpt_rcpt"/>
</dbReference>
<dbReference type="SUPFAM" id="SSF158472">
    <property type="entry name" value="HAMP domain-like"/>
    <property type="match status" value="1"/>
</dbReference>
<feature type="transmembrane region" description="Helical" evidence="6">
    <location>
        <begin position="302"/>
        <end position="325"/>
    </location>
</feature>
<dbReference type="RefSeq" id="WP_182338495.1">
    <property type="nucleotide sequence ID" value="NZ_JACGXS010000002.1"/>
</dbReference>
<dbReference type="FunFam" id="1.10.287.950:FF:000001">
    <property type="entry name" value="Methyl-accepting chemotaxis sensory transducer"/>
    <property type="match status" value="1"/>
</dbReference>
<keyword evidence="11" id="KW-1185">Reference proteome</keyword>
<evidence type="ECO:0000256" key="6">
    <source>
        <dbReference type="SAM" id="Phobius"/>
    </source>
</evidence>
<dbReference type="Gene3D" id="3.30.450.20">
    <property type="entry name" value="PAS domain"/>
    <property type="match status" value="1"/>
</dbReference>
<dbReference type="InterPro" id="IPR051310">
    <property type="entry name" value="MCP_chemotaxis"/>
</dbReference>
<evidence type="ECO:0000256" key="5">
    <source>
        <dbReference type="PROSITE-ProRule" id="PRU00284"/>
    </source>
</evidence>
<dbReference type="PANTHER" id="PTHR43531">
    <property type="entry name" value="PROTEIN ICFG"/>
    <property type="match status" value="1"/>
</dbReference>
<dbReference type="PANTHER" id="PTHR43531:SF14">
    <property type="entry name" value="METHYL-ACCEPTING CHEMOTAXIS PROTEIN I-RELATED"/>
    <property type="match status" value="1"/>
</dbReference>
<evidence type="ECO:0000259" key="8">
    <source>
        <dbReference type="PROSITE" id="PS50112"/>
    </source>
</evidence>
<dbReference type="InterPro" id="IPR000014">
    <property type="entry name" value="PAS"/>
</dbReference>
<evidence type="ECO:0000256" key="1">
    <source>
        <dbReference type="ARBA" id="ARBA00004370"/>
    </source>
</evidence>
<dbReference type="PRINTS" id="PR00260">
    <property type="entry name" value="CHEMTRNSDUCR"/>
</dbReference>
<organism evidence="10 11">
    <name type="scientific">Stenotrophomonas tumulicola</name>
    <dbReference type="NCBI Taxonomy" id="1685415"/>
    <lineage>
        <taxon>Bacteria</taxon>
        <taxon>Pseudomonadati</taxon>
        <taxon>Pseudomonadota</taxon>
        <taxon>Gammaproteobacteria</taxon>
        <taxon>Lysobacterales</taxon>
        <taxon>Lysobacteraceae</taxon>
        <taxon>Stenotrophomonas</taxon>
    </lineage>
</organism>
<feature type="transmembrane region" description="Helical" evidence="6">
    <location>
        <begin position="40"/>
        <end position="58"/>
    </location>
</feature>
<dbReference type="SUPFAM" id="SSF58104">
    <property type="entry name" value="Methyl-accepting chemotaxis protein (MCP) signaling domain"/>
    <property type="match status" value="1"/>
</dbReference>
<evidence type="ECO:0000256" key="3">
    <source>
        <dbReference type="ARBA" id="ARBA00023224"/>
    </source>
</evidence>
<dbReference type="Gene3D" id="6.10.340.10">
    <property type="match status" value="1"/>
</dbReference>
<comment type="caution">
    <text evidence="10">The sequence shown here is derived from an EMBL/GenBank/DDBJ whole genome shotgun (WGS) entry which is preliminary data.</text>
</comment>
<dbReference type="Pfam" id="PF00672">
    <property type="entry name" value="HAMP"/>
    <property type="match status" value="1"/>
</dbReference>
<dbReference type="SMART" id="SM01358">
    <property type="entry name" value="HBM"/>
    <property type="match status" value="1"/>
</dbReference>
<evidence type="ECO:0000256" key="2">
    <source>
        <dbReference type="ARBA" id="ARBA00022481"/>
    </source>
</evidence>
<dbReference type="GO" id="GO:0006935">
    <property type="term" value="P:chemotaxis"/>
    <property type="evidence" value="ECO:0007669"/>
    <property type="project" value="InterPro"/>
</dbReference>
<accession>A0A7W3FLE1</accession>
<evidence type="ECO:0000259" key="7">
    <source>
        <dbReference type="PROSITE" id="PS50111"/>
    </source>
</evidence>
<dbReference type="SMART" id="SM00283">
    <property type="entry name" value="MA"/>
    <property type="match status" value="1"/>
</dbReference>
<dbReference type="Pfam" id="PF00015">
    <property type="entry name" value="MCPsignal"/>
    <property type="match status" value="1"/>
</dbReference>
<dbReference type="InterPro" id="IPR003660">
    <property type="entry name" value="HAMP_dom"/>
</dbReference>
<name>A0A7W3FLE1_9GAMM</name>
<dbReference type="SMART" id="SM00091">
    <property type="entry name" value="PAS"/>
    <property type="match status" value="1"/>
</dbReference>
<evidence type="ECO:0000313" key="10">
    <source>
        <dbReference type="EMBL" id="MBA8681357.1"/>
    </source>
</evidence>
<dbReference type="InterPro" id="IPR035965">
    <property type="entry name" value="PAS-like_dom_sf"/>
</dbReference>
<feature type="domain" description="HAMP" evidence="9">
    <location>
        <begin position="326"/>
        <end position="379"/>
    </location>
</feature>
<dbReference type="InterPro" id="IPR004089">
    <property type="entry name" value="MCPsignal_dom"/>
</dbReference>
<keyword evidence="6" id="KW-1133">Transmembrane helix</keyword>
<dbReference type="Gene3D" id="1.10.287.950">
    <property type="entry name" value="Methyl-accepting chemotaxis protein"/>
    <property type="match status" value="1"/>
</dbReference>
<feature type="domain" description="PAS" evidence="8">
    <location>
        <begin position="387"/>
        <end position="439"/>
    </location>
</feature>
<dbReference type="CDD" id="cd11386">
    <property type="entry name" value="MCP_signal"/>
    <property type="match status" value="1"/>
</dbReference>
<evidence type="ECO:0000256" key="4">
    <source>
        <dbReference type="ARBA" id="ARBA00029447"/>
    </source>
</evidence>
<feature type="domain" description="HAMP" evidence="9">
    <location>
        <begin position="531"/>
        <end position="583"/>
    </location>
</feature>
<feature type="domain" description="Methyl-accepting transducer" evidence="7">
    <location>
        <begin position="588"/>
        <end position="817"/>
    </location>
</feature>
<dbReference type="GO" id="GO:0005886">
    <property type="term" value="C:plasma membrane"/>
    <property type="evidence" value="ECO:0007669"/>
    <property type="project" value="TreeGrafter"/>
</dbReference>
<proteinExistence type="inferred from homology"/>
<reference evidence="10 11" key="1">
    <citation type="submission" date="2020-08" db="EMBL/GenBank/DDBJ databases">
        <title>Stenotrophomonas tumulicola JCM 30961.</title>
        <authorList>
            <person name="Deng Y."/>
        </authorList>
    </citation>
    <scope>NUCLEOTIDE SEQUENCE [LARGE SCALE GENOMIC DNA]</scope>
    <source>
        <strain evidence="10 11">JCM 30961</strain>
    </source>
</reference>
<dbReference type="Proteomes" id="UP000547058">
    <property type="component" value="Unassembled WGS sequence"/>
</dbReference>
<dbReference type="PROSITE" id="PS50111">
    <property type="entry name" value="CHEMOTAXIS_TRANSDUC_2"/>
    <property type="match status" value="1"/>
</dbReference>
<keyword evidence="6" id="KW-0812">Transmembrane</keyword>
<comment type="subcellular location">
    <subcellularLocation>
        <location evidence="1">Membrane</location>
    </subcellularLocation>
</comment>